<accession>W9R3U4</accession>
<gene>
    <name evidence="1" type="ORF">L484_021818</name>
</gene>
<reference evidence="2" key="1">
    <citation type="submission" date="2013-01" db="EMBL/GenBank/DDBJ databases">
        <title>Draft Genome Sequence of a Mulberry Tree, Morus notabilis C.K. Schneid.</title>
        <authorList>
            <person name="He N."/>
            <person name="Zhao S."/>
        </authorList>
    </citation>
    <scope>NUCLEOTIDE SEQUENCE</scope>
</reference>
<name>W9R3U4_9ROSA</name>
<dbReference type="AlphaFoldDB" id="W9R3U4"/>
<dbReference type="EMBL" id="KE343643">
    <property type="protein sequence ID" value="EXB37612.1"/>
    <property type="molecule type" value="Genomic_DNA"/>
</dbReference>
<organism evidence="1 2">
    <name type="scientific">Morus notabilis</name>
    <dbReference type="NCBI Taxonomy" id="981085"/>
    <lineage>
        <taxon>Eukaryota</taxon>
        <taxon>Viridiplantae</taxon>
        <taxon>Streptophyta</taxon>
        <taxon>Embryophyta</taxon>
        <taxon>Tracheophyta</taxon>
        <taxon>Spermatophyta</taxon>
        <taxon>Magnoliopsida</taxon>
        <taxon>eudicotyledons</taxon>
        <taxon>Gunneridae</taxon>
        <taxon>Pentapetalae</taxon>
        <taxon>rosids</taxon>
        <taxon>fabids</taxon>
        <taxon>Rosales</taxon>
        <taxon>Moraceae</taxon>
        <taxon>Moreae</taxon>
        <taxon>Morus</taxon>
    </lineage>
</organism>
<proteinExistence type="predicted"/>
<evidence type="ECO:0000313" key="1">
    <source>
        <dbReference type="EMBL" id="EXB37612.1"/>
    </source>
</evidence>
<protein>
    <submittedName>
        <fullName evidence="1">Uncharacterized protein</fullName>
    </submittedName>
</protein>
<sequence length="167" mass="19766">MLRTAVRKDLMEWPSPPKSAYVIWELMAGNNPYGFDIRLIWLRSCLEKAWVGSVRQGLLIPRMSSRLVDSELEDSCDWRMRIFGKPRRSSSYYYSCSKVFILAKNYGWNKLWFECNSNYVVIDLLCDHNEDVPWKYAARSSNWPISLNYLNSMEFNVSDILDEKRIK</sequence>
<evidence type="ECO:0000313" key="2">
    <source>
        <dbReference type="Proteomes" id="UP000030645"/>
    </source>
</evidence>
<keyword evidence="2" id="KW-1185">Reference proteome</keyword>
<dbReference type="Proteomes" id="UP000030645">
    <property type="component" value="Unassembled WGS sequence"/>
</dbReference>